<dbReference type="Pfam" id="PF12762">
    <property type="entry name" value="DDE_Tnp_IS1595"/>
    <property type="match status" value="1"/>
</dbReference>
<accession>A0AAP2UE41</accession>
<evidence type="ECO:0000259" key="1">
    <source>
        <dbReference type="Pfam" id="PF12762"/>
    </source>
</evidence>
<feature type="domain" description="ISXO2-like transposase" evidence="1">
    <location>
        <begin position="117"/>
        <end position="246"/>
    </location>
</feature>
<protein>
    <submittedName>
        <fullName evidence="2">Transposase</fullName>
    </submittedName>
</protein>
<sequence length="287" mass="33380">MSCDKCDCHDYYLVKRKNVKNGYLLICKKCGHQHSLLANTIFQDSNLSLLKILIGLYVFFNSNNGVNGNQLDNYVDANVKTARKFSKKCRILMAESNNSKILQSSFYEIDILEIGGHHKGKRGKDSENKQPTLLILSTLEDNNYPQYVKLHTLPNYKGEPIEEYLKEKCLFDPTIVINCDRDKAFFCLNKLAQLENSVVDYTKENHKLKWLNTFTGNIQSNINHLYRLVKKRDLPLFLSEQEWRINHRYSGKRIMDKVKKYISMSTPVTFKQITNSVLAYEKQFLSA</sequence>
<gene>
    <name evidence="2" type="ORF">NE542_06040</name>
</gene>
<dbReference type="EMBL" id="JANGBO010000003">
    <property type="protein sequence ID" value="MCQ5061391.1"/>
    <property type="molecule type" value="Genomic_DNA"/>
</dbReference>
<organism evidence="2 3">
    <name type="scientific">Faecalibacillus intestinalis</name>
    <dbReference type="NCBI Taxonomy" id="1982626"/>
    <lineage>
        <taxon>Bacteria</taxon>
        <taxon>Bacillati</taxon>
        <taxon>Bacillota</taxon>
        <taxon>Erysipelotrichia</taxon>
        <taxon>Erysipelotrichales</taxon>
        <taxon>Coprobacillaceae</taxon>
        <taxon>Faecalibacillus</taxon>
    </lineage>
</organism>
<dbReference type="RefSeq" id="WP_147338500.1">
    <property type="nucleotide sequence ID" value="NZ_JAJDKX010000004.1"/>
</dbReference>
<dbReference type="AlphaFoldDB" id="A0AAP2UE41"/>
<dbReference type="InterPro" id="IPR024445">
    <property type="entry name" value="Tnp_ISXO2-like"/>
</dbReference>
<dbReference type="Proteomes" id="UP001204814">
    <property type="component" value="Unassembled WGS sequence"/>
</dbReference>
<reference evidence="2" key="1">
    <citation type="submission" date="2022-06" db="EMBL/GenBank/DDBJ databases">
        <title>Isolation of gut microbiota from human fecal samples.</title>
        <authorList>
            <person name="Pamer E.G."/>
            <person name="Barat B."/>
            <person name="Waligurski E."/>
            <person name="Medina S."/>
            <person name="Paddock L."/>
            <person name="Mostad J."/>
        </authorList>
    </citation>
    <scope>NUCLEOTIDE SEQUENCE</scope>
    <source>
        <strain evidence="2">DFI.6.24</strain>
    </source>
</reference>
<comment type="caution">
    <text evidence="2">The sequence shown here is derived from an EMBL/GenBank/DDBJ whole genome shotgun (WGS) entry which is preliminary data.</text>
</comment>
<name>A0AAP2UE41_9FIRM</name>
<evidence type="ECO:0000313" key="3">
    <source>
        <dbReference type="Proteomes" id="UP001204814"/>
    </source>
</evidence>
<proteinExistence type="predicted"/>
<evidence type="ECO:0000313" key="2">
    <source>
        <dbReference type="EMBL" id="MCQ5061391.1"/>
    </source>
</evidence>